<dbReference type="InterPro" id="IPR001296">
    <property type="entry name" value="Glyco_trans_1"/>
</dbReference>
<organism evidence="3 4">
    <name type="scientific">Caulifigura coniformis</name>
    <dbReference type="NCBI Taxonomy" id="2527983"/>
    <lineage>
        <taxon>Bacteria</taxon>
        <taxon>Pseudomonadati</taxon>
        <taxon>Planctomycetota</taxon>
        <taxon>Planctomycetia</taxon>
        <taxon>Planctomycetales</taxon>
        <taxon>Planctomycetaceae</taxon>
        <taxon>Caulifigura</taxon>
    </lineage>
</organism>
<accession>A0A517S7R5</accession>
<keyword evidence="3" id="KW-0808">Transferase</keyword>
<dbReference type="PANTHER" id="PTHR12526">
    <property type="entry name" value="GLYCOSYLTRANSFERASE"/>
    <property type="match status" value="1"/>
</dbReference>
<dbReference type="OrthoDB" id="8549922at2"/>
<protein>
    <submittedName>
        <fullName evidence="3">Glycosyl transferases group 1</fullName>
    </submittedName>
</protein>
<keyword evidence="4" id="KW-1185">Reference proteome</keyword>
<evidence type="ECO:0000313" key="3">
    <source>
        <dbReference type="EMBL" id="QDT52167.1"/>
    </source>
</evidence>
<evidence type="ECO:0000256" key="1">
    <source>
        <dbReference type="SAM" id="MobiDB-lite"/>
    </source>
</evidence>
<dbReference type="SUPFAM" id="SSF53756">
    <property type="entry name" value="UDP-Glycosyltransferase/glycogen phosphorylase"/>
    <property type="match status" value="1"/>
</dbReference>
<sequence>MKLLQVCNVGRIVGGTAACAWSITRAFPDIEHHVAFLSPISEETDAAFGGSRLLHCERISNSLVRDLGCEAVILHNTAQGRVEPIEAAWTLQYVHSKGTRAAADCTRYCSSWLAKACLGDRATADDVLYQCVPRPVGSLRREVHCRPLVVGRICTPTTAKWPASLTDFYADLAARLPWVWWEFVGCPAEFEPALHGSCNGRAAFHPAGWSARSHLARWDALLYHHPSMTESFGRVVAEAMRAGCVPIVDARGGFLEQVTPASGEVCASTTEFAEALGRLSEDGRRLAMAAEARRRGDELFSLASFRERLLRLWRSCENPALRYKVAVGGHKLRSPSPVASFPRSRGNGVFESDDRPAQSQYTRRF</sequence>
<dbReference type="Proteomes" id="UP000315700">
    <property type="component" value="Chromosome"/>
</dbReference>
<name>A0A517S7R5_9PLAN</name>
<feature type="domain" description="Glycosyl transferase family 1" evidence="2">
    <location>
        <begin position="220"/>
        <end position="293"/>
    </location>
</feature>
<feature type="region of interest" description="Disordered" evidence="1">
    <location>
        <begin position="333"/>
        <end position="365"/>
    </location>
</feature>
<dbReference type="KEGG" id="ccos:Pan44_01760"/>
<proteinExistence type="predicted"/>
<dbReference type="Gene3D" id="3.40.50.2000">
    <property type="entry name" value="Glycogen Phosphorylase B"/>
    <property type="match status" value="1"/>
</dbReference>
<dbReference type="InParanoid" id="A0A517S7R5"/>
<evidence type="ECO:0000313" key="4">
    <source>
        <dbReference type="Proteomes" id="UP000315700"/>
    </source>
</evidence>
<dbReference type="GO" id="GO:0016757">
    <property type="term" value="F:glycosyltransferase activity"/>
    <property type="evidence" value="ECO:0007669"/>
    <property type="project" value="InterPro"/>
</dbReference>
<dbReference type="Pfam" id="PF00534">
    <property type="entry name" value="Glycos_transf_1"/>
    <property type="match status" value="1"/>
</dbReference>
<evidence type="ECO:0000259" key="2">
    <source>
        <dbReference type="Pfam" id="PF00534"/>
    </source>
</evidence>
<reference evidence="3 4" key="1">
    <citation type="submission" date="2019-02" db="EMBL/GenBank/DDBJ databases">
        <title>Deep-cultivation of Planctomycetes and their phenomic and genomic characterization uncovers novel biology.</title>
        <authorList>
            <person name="Wiegand S."/>
            <person name="Jogler M."/>
            <person name="Boedeker C."/>
            <person name="Pinto D."/>
            <person name="Vollmers J."/>
            <person name="Rivas-Marin E."/>
            <person name="Kohn T."/>
            <person name="Peeters S.H."/>
            <person name="Heuer A."/>
            <person name="Rast P."/>
            <person name="Oberbeckmann S."/>
            <person name="Bunk B."/>
            <person name="Jeske O."/>
            <person name="Meyerdierks A."/>
            <person name="Storesund J.E."/>
            <person name="Kallscheuer N."/>
            <person name="Luecker S."/>
            <person name="Lage O.M."/>
            <person name="Pohl T."/>
            <person name="Merkel B.J."/>
            <person name="Hornburger P."/>
            <person name="Mueller R.-W."/>
            <person name="Bruemmer F."/>
            <person name="Labrenz M."/>
            <person name="Spormann A.M."/>
            <person name="Op den Camp H."/>
            <person name="Overmann J."/>
            <person name="Amann R."/>
            <person name="Jetten M.S.M."/>
            <person name="Mascher T."/>
            <person name="Medema M.H."/>
            <person name="Devos D.P."/>
            <person name="Kaster A.-K."/>
            <person name="Ovreas L."/>
            <person name="Rohde M."/>
            <person name="Galperin M.Y."/>
            <person name="Jogler C."/>
        </authorList>
    </citation>
    <scope>NUCLEOTIDE SEQUENCE [LARGE SCALE GENOMIC DNA]</scope>
    <source>
        <strain evidence="3 4">Pan44</strain>
    </source>
</reference>
<dbReference type="RefSeq" id="WP_145026337.1">
    <property type="nucleotide sequence ID" value="NZ_CP036271.1"/>
</dbReference>
<dbReference type="AlphaFoldDB" id="A0A517S7R5"/>
<gene>
    <name evidence="3" type="ORF">Pan44_01760</name>
</gene>
<dbReference type="EMBL" id="CP036271">
    <property type="protein sequence ID" value="QDT52167.1"/>
    <property type="molecule type" value="Genomic_DNA"/>
</dbReference>